<keyword evidence="3" id="KW-1185">Reference proteome</keyword>
<proteinExistence type="predicted"/>
<dbReference type="PANTHER" id="PTHR30543:SF21">
    <property type="entry name" value="NAD(P)H-DEPENDENT FMN REDUCTASE LOT6"/>
    <property type="match status" value="1"/>
</dbReference>
<evidence type="ECO:0000313" key="2">
    <source>
        <dbReference type="EMBL" id="QQR34563.1"/>
    </source>
</evidence>
<reference evidence="2 3" key="1">
    <citation type="submission" date="2021-01" db="EMBL/GenBank/DDBJ databases">
        <title>Genome seq and assembly of Devosia sp. G19.</title>
        <authorList>
            <person name="Chhetri G."/>
        </authorList>
    </citation>
    <scope>NUCLEOTIDE SEQUENCE [LARGE SCALE GENOMIC DNA]</scope>
    <source>
        <strain evidence="2 3">G19</strain>
    </source>
</reference>
<evidence type="ECO:0000259" key="1">
    <source>
        <dbReference type="Pfam" id="PF03358"/>
    </source>
</evidence>
<dbReference type="InterPro" id="IPR005025">
    <property type="entry name" value="FMN_Rdtase-like_dom"/>
</dbReference>
<dbReference type="PANTHER" id="PTHR30543">
    <property type="entry name" value="CHROMATE REDUCTASE"/>
    <property type="match status" value="1"/>
</dbReference>
<dbReference type="InterPro" id="IPR029039">
    <property type="entry name" value="Flavoprotein-like_sf"/>
</dbReference>
<dbReference type="Pfam" id="PF03358">
    <property type="entry name" value="FMN_red"/>
    <property type="match status" value="1"/>
</dbReference>
<evidence type="ECO:0000313" key="3">
    <source>
        <dbReference type="Proteomes" id="UP000595460"/>
    </source>
</evidence>
<gene>
    <name evidence="2" type="ORF">JI749_09175</name>
</gene>
<name>A0ABX7BRL4_9HYPH</name>
<organism evidence="2 3">
    <name type="scientific">Devosia oryziradicis</name>
    <dbReference type="NCBI Taxonomy" id="2801335"/>
    <lineage>
        <taxon>Bacteria</taxon>
        <taxon>Pseudomonadati</taxon>
        <taxon>Pseudomonadota</taxon>
        <taxon>Alphaproteobacteria</taxon>
        <taxon>Hyphomicrobiales</taxon>
        <taxon>Devosiaceae</taxon>
        <taxon>Devosia</taxon>
    </lineage>
</organism>
<dbReference type="EMBL" id="CP068047">
    <property type="protein sequence ID" value="QQR34563.1"/>
    <property type="molecule type" value="Genomic_DNA"/>
</dbReference>
<dbReference type="SUPFAM" id="SSF52218">
    <property type="entry name" value="Flavoproteins"/>
    <property type="match status" value="1"/>
</dbReference>
<accession>A0ABX7BRL4</accession>
<protein>
    <submittedName>
        <fullName evidence="2">NAD(P)H-dependent oxidoreductase</fullName>
    </submittedName>
</protein>
<dbReference type="RefSeq" id="WP_201652431.1">
    <property type="nucleotide sequence ID" value="NZ_CP068047.1"/>
</dbReference>
<dbReference type="InterPro" id="IPR050712">
    <property type="entry name" value="NAD(P)H-dep_reductase"/>
</dbReference>
<dbReference type="Gene3D" id="3.40.50.360">
    <property type="match status" value="1"/>
</dbReference>
<sequence>MSKLKIAVIISSTRPTRFGELPAQWIAAKANERPELEAEILDLRDFDLPFFDEMASNAWMPSANPNAVKWQNKISEFDGYIFVVAEYNRSITGALKNAIDQAYVNWNKKAFGAVGYGTVGGARAIEHLRGIGVELQMVSTRSAVHIGGADFMAVHPGFGGTKSLNEIEGSIGNSAKDMLDQLTWWAAAAKTAREEDAATAKAAE</sequence>
<feature type="domain" description="NADPH-dependent FMN reductase-like" evidence="1">
    <location>
        <begin position="5"/>
        <end position="147"/>
    </location>
</feature>
<dbReference type="Proteomes" id="UP000595460">
    <property type="component" value="Chromosome"/>
</dbReference>